<sequence>MTAESYFIFVVETLLPLLIFAVLLGLVVYVSTYLALRNFFGGKSWDEVNE</sequence>
<comment type="caution">
    <text evidence="2">The sequence shown here is derived from an EMBL/GenBank/DDBJ whole genome shotgun (WGS) entry which is preliminary data.</text>
</comment>
<evidence type="ECO:0000256" key="1">
    <source>
        <dbReference type="SAM" id="Phobius"/>
    </source>
</evidence>
<gene>
    <name evidence="2" type="ORF">EGH25_10870</name>
</gene>
<protein>
    <submittedName>
        <fullName evidence="2">Uncharacterized protein</fullName>
    </submittedName>
</protein>
<keyword evidence="1" id="KW-0472">Membrane</keyword>
<proteinExistence type="predicted"/>
<dbReference type="Proteomes" id="UP001149411">
    <property type="component" value="Unassembled WGS sequence"/>
</dbReference>
<name>A0A9Q4C4T8_9EURY</name>
<evidence type="ECO:0000313" key="2">
    <source>
        <dbReference type="EMBL" id="MCX2819852.1"/>
    </source>
</evidence>
<dbReference type="AlphaFoldDB" id="A0A9Q4C4T8"/>
<feature type="transmembrane region" description="Helical" evidence="1">
    <location>
        <begin position="6"/>
        <end position="36"/>
    </location>
</feature>
<keyword evidence="1" id="KW-0812">Transmembrane</keyword>
<evidence type="ECO:0000313" key="3">
    <source>
        <dbReference type="Proteomes" id="UP001149411"/>
    </source>
</evidence>
<dbReference type="EMBL" id="RKLV01000013">
    <property type="protein sequence ID" value="MCX2819852.1"/>
    <property type="molecule type" value="Genomic_DNA"/>
</dbReference>
<organism evidence="2 3">
    <name type="scientific">Halorutilus salinus</name>
    <dbReference type="NCBI Taxonomy" id="2487751"/>
    <lineage>
        <taxon>Archaea</taxon>
        <taxon>Methanobacteriati</taxon>
        <taxon>Methanobacteriota</taxon>
        <taxon>Stenosarchaea group</taxon>
        <taxon>Halobacteria</taxon>
        <taxon>Halorutilales</taxon>
        <taxon>Halorutilaceae</taxon>
        <taxon>Halorutilus</taxon>
    </lineage>
</organism>
<reference evidence="2" key="1">
    <citation type="submission" date="2022-09" db="EMBL/GenBank/DDBJ databases">
        <title>Haloadaptaus new haloarchaeum isolated from saline soil.</title>
        <authorList>
            <person name="Duran-Viseras A."/>
            <person name="Sanchez-Porro C."/>
            <person name="Ventosa A."/>
        </authorList>
    </citation>
    <scope>NUCLEOTIDE SEQUENCE</scope>
    <source>
        <strain evidence="2">F3-133</strain>
    </source>
</reference>
<dbReference type="RefSeq" id="WP_266088502.1">
    <property type="nucleotide sequence ID" value="NZ_RKLV01000013.1"/>
</dbReference>
<keyword evidence="1" id="KW-1133">Transmembrane helix</keyword>
<accession>A0A9Q4C4T8</accession>
<keyword evidence="3" id="KW-1185">Reference proteome</keyword>